<evidence type="ECO:0000313" key="5">
    <source>
        <dbReference type="Proteomes" id="UP001059934"/>
    </source>
</evidence>
<reference evidence="4" key="1">
    <citation type="submission" date="2022-08" db="EMBL/GenBank/DDBJ databases">
        <title>Catabolic pathway analysis in culturable SAR92 clade bacteria reveals their overlooked roles in DMSP degradation in coastal seas.</title>
        <authorList>
            <person name="He X."/>
            <person name="Zhang X."/>
            <person name="Zhang Y."/>
        </authorList>
    </citation>
    <scope>NUCLEOTIDE SEQUENCE</scope>
    <source>
        <strain evidence="4">H455</strain>
    </source>
</reference>
<sequence>MSLDAITVKVKTEYLLKQSKPDESQFAFAYHITIHNQSEIPAQLLGRHWIITDANEAKQEVRGAGVVGEQPMIAPGQCYKYSSGVMLDTPIGTMQGCYKMRDDEGCEFDATIEPFLLSTPHAVN</sequence>
<dbReference type="NCBIfam" id="NF003967">
    <property type="entry name" value="PRK05461.1"/>
    <property type="match status" value="1"/>
</dbReference>
<evidence type="ECO:0000256" key="2">
    <source>
        <dbReference type="HAMAP-Rule" id="MF_00791"/>
    </source>
</evidence>
<name>A0ABY5TPD8_9GAMM</name>
<dbReference type="Gene3D" id="2.60.40.1470">
    <property type="entry name" value="ApaG domain"/>
    <property type="match status" value="1"/>
</dbReference>
<gene>
    <name evidence="2 4" type="primary">apaG</name>
    <name evidence="4" type="ORF">NYF23_13210</name>
</gene>
<proteinExistence type="inferred from homology"/>
<dbReference type="InterPro" id="IPR036767">
    <property type="entry name" value="ApaG_sf"/>
</dbReference>
<dbReference type="EMBL" id="CP103416">
    <property type="protein sequence ID" value="UVW34956.1"/>
    <property type="molecule type" value="Genomic_DNA"/>
</dbReference>
<dbReference type="PANTHER" id="PTHR14289">
    <property type="entry name" value="F-BOX ONLY PROTEIN 3"/>
    <property type="match status" value="1"/>
</dbReference>
<keyword evidence="5" id="KW-1185">Reference proteome</keyword>
<dbReference type="HAMAP" id="MF_00791">
    <property type="entry name" value="ApaG"/>
    <property type="match status" value="1"/>
</dbReference>
<dbReference type="Proteomes" id="UP001059934">
    <property type="component" value="Chromosome"/>
</dbReference>
<dbReference type="InterPro" id="IPR007474">
    <property type="entry name" value="ApaG_domain"/>
</dbReference>
<feature type="domain" description="ApaG" evidence="3">
    <location>
        <begin position="1"/>
        <end position="124"/>
    </location>
</feature>
<evidence type="ECO:0000259" key="3">
    <source>
        <dbReference type="PROSITE" id="PS51087"/>
    </source>
</evidence>
<organism evidence="4 5">
    <name type="scientific">SAR92 clade bacterium H455</name>
    <dbReference type="NCBI Taxonomy" id="2974818"/>
    <lineage>
        <taxon>Bacteria</taxon>
        <taxon>Pseudomonadati</taxon>
        <taxon>Pseudomonadota</taxon>
        <taxon>Gammaproteobacteria</taxon>
        <taxon>Cellvibrionales</taxon>
        <taxon>Porticoccaceae</taxon>
        <taxon>SAR92 clade</taxon>
    </lineage>
</organism>
<dbReference type="PANTHER" id="PTHR14289:SF16">
    <property type="entry name" value="POLYMERASE DELTA-INTERACTING PROTEIN 2"/>
    <property type="match status" value="1"/>
</dbReference>
<protein>
    <recommendedName>
        <fullName evidence="1 2">Protein ApaG</fullName>
    </recommendedName>
</protein>
<dbReference type="InterPro" id="IPR023065">
    <property type="entry name" value="Uncharacterised_ApaG"/>
</dbReference>
<evidence type="ECO:0000256" key="1">
    <source>
        <dbReference type="ARBA" id="ARBA00017693"/>
    </source>
</evidence>
<accession>A0ABY5TPD8</accession>
<dbReference type="Pfam" id="PF04379">
    <property type="entry name" value="DUF525"/>
    <property type="match status" value="1"/>
</dbReference>
<evidence type="ECO:0000313" key="4">
    <source>
        <dbReference type="EMBL" id="UVW34956.1"/>
    </source>
</evidence>
<dbReference type="PROSITE" id="PS51087">
    <property type="entry name" value="APAG"/>
    <property type="match status" value="1"/>
</dbReference>
<dbReference type="SUPFAM" id="SSF110069">
    <property type="entry name" value="ApaG-like"/>
    <property type="match status" value="1"/>
</dbReference>